<evidence type="ECO:0000313" key="2">
    <source>
        <dbReference type="EMBL" id="KAK3317018.1"/>
    </source>
</evidence>
<accession>A0AAE0I1R3</accession>
<reference evidence="2" key="2">
    <citation type="submission" date="2023-06" db="EMBL/GenBank/DDBJ databases">
        <authorList>
            <consortium name="Lawrence Berkeley National Laboratory"/>
            <person name="Haridas S."/>
            <person name="Hensen N."/>
            <person name="Bonometti L."/>
            <person name="Westerberg I."/>
            <person name="Brannstrom I.O."/>
            <person name="Guillou S."/>
            <person name="Cros-Aarteil S."/>
            <person name="Calhoun S."/>
            <person name="Kuo A."/>
            <person name="Mondo S."/>
            <person name="Pangilinan J."/>
            <person name="Riley R."/>
            <person name="Labutti K."/>
            <person name="Andreopoulos B."/>
            <person name="Lipzen A."/>
            <person name="Chen C."/>
            <person name="Yanf M."/>
            <person name="Daum C."/>
            <person name="Ng V."/>
            <person name="Clum A."/>
            <person name="Steindorff A."/>
            <person name="Ohm R."/>
            <person name="Martin F."/>
            <person name="Silar P."/>
            <person name="Natvig D."/>
            <person name="Lalanne C."/>
            <person name="Gautier V."/>
            <person name="Ament-Velasquez S.L."/>
            <person name="Kruys A."/>
            <person name="Hutchinson M.I."/>
            <person name="Powell A.J."/>
            <person name="Barry K."/>
            <person name="Miller A.N."/>
            <person name="Grigoriev I.V."/>
            <person name="Debuchy R."/>
            <person name="Gladieux P."/>
            <person name="Thoren M.H."/>
            <person name="Johannesson H."/>
        </authorList>
    </citation>
    <scope>NUCLEOTIDE SEQUENCE</scope>
    <source>
        <strain evidence="2">CBS 118394</strain>
    </source>
</reference>
<dbReference type="AlphaFoldDB" id="A0AAE0I1R3"/>
<proteinExistence type="predicted"/>
<dbReference type="Proteomes" id="UP001283341">
    <property type="component" value="Unassembled WGS sequence"/>
</dbReference>
<comment type="caution">
    <text evidence="2">The sequence shown here is derived from an EMBL/GenBank/DDBJ whole genome shotgun (WGS) entry which is preliminary data.</text>
</comment>
<evidence type="ECO:0000256" key="1">
    <source>
        <dbReference type="SAM" id="MobiDB-lite"/>
    </source>
</evidence>
<organism evidence="2 3">
    <name type="scientific">Apodospora peruviana</name>
    <dbReference type="NCBI Taxonomy" id="516989"/>
    <lineage>
        <taxon>Eukaryota</taxon>
        <taxon>Fungi</taxon>
        <taxon>Dikarya</taxon>
        <taxon>Ascomycota</taxon>
        <taxon>Pezizomycotina</taxon>
        <taxon>Sordariomycetes</taxon>
        <taxon>Sordariomycetidae</taxon>
        <taxon>Sordariales</taxon>
        <taxon>Lasiosphaeriaceae</taxon>
        <taxon>Apodospora</taxon>
    </lineage>
</organism>
<feature type="region of interest" description="Disordered" evidence="1">
    <location>
        <begin position="383"/>
        <end position="407"/>
    </location>
</feature>
<name>A0AAE0I1R3_9PEZI</name>
<gene>
    <name evidence="2" type="ORF">B0H66DRAFT_535252</name>
</gene>
<protein>
    <submittedName>
        <fullName evidence="2">Uncharacterized protein</fullName>
    </submittedName>
</protein>
<reference evidence="2" key="1">
    <citation type="journal article" date="2023" name="Mol. Phylogenet. Evol.">
        <title>Genome-scale phylogeny and comparative genomics of the fungal order Sordariales.</title>
        <authorList>
            <person name="Hensen N."/>
            <person name="Bonometti L."/>
            <person name="Westerberg I."/>
            <person name="Brannstrom I.O."/>
            <person name="Guillou S."/>
            <person name="Cros-Aarteil S."/>
            <person name="Calhoun S."/>
            <person name="Haridas S."/>
            <person name="Kuo A."/>
            <person name="Mondo S."/>
            <person name="Pangilinan J."/>
            <person name="Riley R."/>
            <person name="LaButti K."/>
            <person name="Andreopoulos B."/>
            <person name="Lipzen A."/>
            <person name="Chen C."/>
            <person name="Yan M."/>
            <person name="Daum C."/>
            <person name="Ng V."/>
            <person name="Clum A."/>
            <person name="Steindorff A."/>
            <person name="Ohm R.A."/>
            <person name="Martin F."/>
            <person name="Silar P."/>
            <person name="Natvig D.O."/>
            <person name="Lalanne C."/>
            <person name="Gautier V."/>
            <person name="Ament-Velasquez S.L."/>
            <person name="Kruys A."/>
            <person name="Hutchinson M.I."/>
            <person name="Powell A.J."/>
            <person name="Barry K."/>
            <person name="Miller A.N."/>
            <person name="Grigoriev I.V."/>
            <person name="Debuchy R."/>
            <person name="Gladieux P."/>
            <person name="Hiltunen Thoren M."/>
            <person name="Johannesson H."/>
        </authorList>
    </citation>
    <scope>NUCLEOTIDE SEQUENCE</scope>
    <source>
        <strain evidence="2">CBS 118394</strain>
    </source>
</reference>
<dbReference type="EMBL" id="JAUEDM010000005">
    <property type="protein sequence ID" value="KAK3317018.1"/>
    <property type="molecule type" value="Genomic_DNA"/>
</dbReference>
<sequence>MQRIIDLLVGPFRQANLLRKQPITIIPKLKFGPSTAGLKGALAVLRHLASFLVIREAEKPDDRNNSLIKSIIAQEAANPLLQYIWVDMPAADDHARIVPVQQHMMDHVLGLFYGNLTFEGIMESDIMRKTFWSIPQLFLVMEQVSQVGTNTWGPSGLPTAHPHRLAADGMVKWDGSINLDYFLSRQSGVVNDTVTFDGQDIDVQRFRKPSFPTFFRVKFDPLIDCSRTINALRVVEMRGIVRNGHGFESSPRQTYLLVAATLLADDSGMVGDLVRLYTTDGKERDPISQNKGERTVIGSWPIGSGAHKPYMLYYCKLSAYQAYQIPLYSLECDDDSIMTIEPEAPVDTNQWFYDSSKLVEPGHTRVVEVDDLIGGFGGMRFGDHGPAGPAEEERGRRRNRQVQQHGSSPALINKIVSYPPIILFHFSDHQCEYLSDTTELYLRGALFVEYVLLYAAGSTGKAEERTSHNYSLELVQEIAFSTRMCVGTVCMDAYPNWKIDLKRTKPPESPLSPIAASGRQLVTLYGGRASSLQIKRKDQPTNQATADYRVSNVK</sequence>
<evidence type="ECO:0000313" key="3">
    <source>
        <dbReference type="Proteomes" id="UP001283341"/>
    </source>
</evidence>
<keyword evidence="3" id="KW-1185">Reference proteome</keyword>
<feature type="region of interest" description="Disordered" evidence="1">
    <location>
        <begin position="535"/>
        <end position="554"/>
    </location>
</feature>